<dbReference type="GO" id="GO:0030488">
    <property type="term" value="P:tRNA methylation"/>
    <property type="evidence" value="ECO:0007669"/>
    <property type="project" value="TreeGrafter"/>
</dbReference>
<keyword evidence="7" id="KW-1185">Reference proteome</keyword>
<sequence>MSAKWRALQHRHRYTYSAIVFPQYYKQSLNDFINLSVSQDHDASTRVFYSQLNELVSLKSTYAQLSHAKKLASAFTELLKISNEIVVSQASRFYLEILFLENSVPLHRTLVSVLAKTRDFQSVIGDCFRSLCEEYADLNGNGNEKRKRFCVSRVGLSMMSSPKLGYLVEVVEECAILMSLDVVSSLKSVVLETNDWCRPSPIVMEQCQEALSCTYYLLQRCPSRFTSLIGLHDSNIMETILTTILSILKSEAFSRDCFVAAGVSFCAALQVCLCPEELGLSLMEGIFHHSLNPSNTFQTVVMKIPYKGNLFSEIQSFSLLSRLCLIRGILTSIPRTLLDIPFECGSKDCETILYNGILPELCKYCENPTDSHFNFHALTVMQICLQQIKTLIQTTYIDDAKNHNPISDDIGARVLRIIWNNLEDPLSQTVKQVHLIFDIYLDIQSSLPSTNGKDKIQLFLRKIASNLLRMGGRCKGRYVPLASLTKRLGAKRILEMNPDMMFETAWAYVDDDVCCASTTFLKCFLASLRDEFWSSDGVEIGSRNYRNALLPPFLHGLASGNSKLRSNLNTYAFPVILEVDVDIEQKVAVLVSLLKVSRSLALIEGDIDRFESSEANTDSEYALVCVKGIKVKVLVNWLTLALTHVDESLRTDAVESLFLNPKTASLPSSLELSMMKEAMPLNMRCSSTSFQMKLTSLFRKFFSRVKTALERQIKQGTWKPNNGNILYKEEKDSNFKKAEELFHFMKWLSTFLFFSCYPSAPYERKIMAMELILIMNNTWPILQKHPSETITPYDAKFTSPESTLLLVGSIVDSWDRLRENSFSHSSQFSNSTSWNFDHRKSQRYLGWIVNTSSNVVMSSSSSSSSDDDSKTCFNSPVVEYVTCLIDWLQSAVEMGEHDLSDACKNSFVHGILLTLRYGFEELDWSCDNVYGMKCAFEKLLELIMRITSMALSVVSADAWHIPADMDEDDLVDVDDDSYMWGEGNADVDAEKERNGSKLVQDVGPSDQVVMVGCWLAMKEVSLLLGTIIRKIPLPTSDISRDSDDVVLDFNQLETIGNHFLEVLMKMKHNGAIDKTRAGFTALCNRLLCSDNPRLSKLPESWMEQLMERTIAKGQTVDDLLRRSAGIPAAFIAFFLSEPEGTPKRLLPRALRWLIDLSNKSITNQNESGSGSGSKSDPKIRDEGVIPTVHAFNVLKAAFNDTNLATDTSGFSAEAMIICIRSFSSNYWEVRNSACLAYTALVRRMIGFLNVQKRESARRALTGLEFFHRYPSLHPFLYSELKIATELLTTGSRDLAQAVHPSLCPMLILLSRLKPSTIASESGDELDPFLFTPFIRKCSTQSNLRVRVLASRALTGLISNEKLPLILVNTVNDLPPSTTKTNPPVSSNTIHGLLLQLISLLDINCRNLIDSDKKDQILDELVETLVTRSSIAYPETRPTCPTLVTSFLRVLDIMLSIAKTYDGSKSFGKIRDLLSDLSSRSLDMEASFGLPYFDPTISECRKQAATSYFNSIQHESQIQDRLIRCFSDPSYEVRIATFKWLLLFLKTSESNSGSGVLIEWMNLHLHTEMVNLLSLERNHKCVYYILKILFAFHKSSPESRFPGITDSDSVLLFWEKLVSLYKLTRHMKTRETILCCMAVCVKQFANMFMRNNHEVYDSISYYVDLVKLHSNASEPVNIRKAVSESIIASGLLQTVDFIGQHVDFDRDLDTSIINMYASRTLDLWSVCIKLLEDEDASLRSKLATDVQKCFTSETYGIPSQVDKVIISSFEYLTSVFGQWVDYFDYLCDWVLSGSENVVSRGDLVRRVFDKEIDNHHEEKLLICQICCLHLEKLPVSGGLDLLYEWRRRFLRRFMVVSGDLGGKQAVKWIGGLGNHKDAFLPVYSNLLGVYALSRCIFKSKSNNIGSVSDSNSNSDSGSGLLEMADLKDAIKPFLGNPLICNLFLSVVRLHEESLGENAGCLTSELTGDEVGWDRFDPYFLLR</sequence>
<protein>
    <recommendedName>
        <fullName evidence="8">DUF2428 domain-containing protein</fullName>
    </recommendedName>
</protein>
<evidence type="ECO:0000256" key="2">
    <source>
        <dbReference type="ARBA" id="ARBA00022694"/>
    </source>
</evidence>
<dbReference type="InterPro" id="IPR051954">
    <property type="entry name" value="tRNA_methyltransferase_THADA"/>
</dbReference>
<dbReference type="GO" id="GO:0005829">
    <property type="term" value="C:cytosol"/>
    <property type="evidence" value="ECO:0007669"/>
    <property type="project" value="TreeGrafter"/>
</dbReference>
<evidence type="ECO:0000259" key="4">
    <source>
        <dbReference type="Pfam" id="PF25150"/>
    </source>
</evidence>
<dbReference type="InterPro" id="IPR016024">
    <property type="entry name" value="ARM-type_fold"/>
</dbReference>
<feature type="domain" description="tRNA (32-2'-O)-methyltransferase regulator THADA-like TPR repeats region" evidence="4">
    <location>
        <begin position="580"/>
        <end position="818"/>
    </location>
</feature>
<dbReference type="InterPro" id="IPR056843">
    <property type="entry name" value="THADA-like_TPR"/>
</dbReference>
<accession>A0AAU9LEC6</accession>
<comment type="caution">
    <text evidence="6">The sequence shown here is derived from an EMBL/GenBank/DDBJ whole genome shotgun (WGS) entry which is preliminary data.</text>
</comment>
<dbReference type="InterPro" id="IPR056842">
    <property type="entry name" value="THADA-like_TPR_C"/>
</dbReference>
<dbReference type="Pfam" id="PF10350">
    <property type="entry name" value="DUF2428"/>
    <property type="match status" value="1"/>
</dbReference>
<dbReference type="Pfam" id="PF25150">
    <property type="entry name" value="TPR_Trm732"/>
    <property type="match status" value="1"/>
</dbReference>
<dbReference type="SUPFAM" id="SSF48371">
    <property type="entry name" value="ARM repeat"/>
    <property type="match status" value="1"/>
</dbReference>
<evidence type="ECO:0000256" key="1">
    <source>
        <dbReference type="ARBA" id="ARBA00010409"/>
    </source>
</evidence>
<reference evidence="6 7" key="1">
    <citation type="submission" date="2022-01" db="EMBL/GenBank/DDBJ databases">
        <authorList>
            <person name="Xiong W."/>
            <person name="Schranz E."/>
        </authorList>
    </citation>
    <scope>NUCLEOTIDE SEQUENCE [LARGE SCALE GENOMIC DNA]</scope>
</reference>
<dbReference type="EMBL" id="CAKMRJ010000001">
    <property type="protein sequence ID" value="CAH1413106.1"/>
    <property type="molecule type" value="Genomic_DNA"/>
</dbReference>
<dbReference type="Pfam" id="PF25151">
    <property type="entry name" value="TPR_Trm732_C"/>
    <property type="match status" value="1"/>
</dbReference>
<name>A0AAU9LEC6_9ASTR</name>
<evidence type="ECO:0008006" key="8">
    <source>
        <dbReference type="Google" id="ProtNLM"/>
    </source>
</evidence>
<keyword evidence="2" id="KW-0819">tRNA processing</keyword>
<dbReference type="PANTHER" id="PTHR14387">
    <property type="entry name" value="THADA/DEATH RECEPTOR INTERACTING PROTEIN"/>
    <property type="match status" value="1"/>
</dbReference>
<feature type="domain" description="tRNA (32-2'-O)-methyltransferase regulator THADA-like C-terminal TPR repeats region" evidence="5">
    <location>
        <begin position="1230"/>
        <end position="1396"/>
    </location>
</feature>
<evidence type="ECO:0000259" key="5">
    <source>
        <dbReference type="Pfam" id="PF25151"/>
    </source>
</evidence>
<dbReference type="Proteomes" id="UP001157418">
    <property type="component" value="Unassembled WGS sequence"/>
</dbReference>
<comment type="similarity">
    <text evidence="1">Belongs to the THADA family.</text>
</comment>
<gene>
    <name evidence="6" type="ORF">LVIROSA_LOCUS1081</name>
</gene>
<evidence type="ECO:0000313" key="7">
    <source>
        <dbReference type="Proteomes" id="UP001157418"/>
    </source>
</evidence>
<dbReference type="PANTHER" id="PTHR14387:SF0">
    <property type="entry name" value="DUF2428 DOMAIN-CONTAINING PROTEIN"/>
    <property type="match status" value="1"/>
</dbReference>
<proteinExistence type="inferred from homology"/>
<evidence type="ECO:0000259" key="3">
    <source>
        <dbReference type="Pfam" id="PF10350"/>
    </source>
</evidence>
<dbReference type="InterPro" id="IPR019442">
    <property type="entry name" value="THADA/TRM732_DUF2428"/>
</dbReference>
<feature type="domain" description="DUF2428" evidence="3">
    <location>
        <begin position="935"/>
        <end position="1228"/>
    </location>
</feature>
<organism evidence="6 7">
    <name type="scientific">Lactuca virosa</name>
    <dbReference type="NCBI Taxonomy" id="75947"/>
    <lineage>
        <taxon>Eukaryota</taxon>
        <taxon>Viridiplantae</taxon>
        <taxon>Streptophyta</taxon>
        <taxon>Embryophyta</taxon>
        <taxon>Tracheophyta</taxon>
        <taxon>Spermatophyta</taxon>
        <taxon>Magnoliopsida</taxon>
        <taxon>eudicotyledons</taxon>
        <taxon>Gunneridae</taxon>
        <taxon>Pentapetalae</taxon>
        <taxon>asterids</taxon>
        <taxon>campanulids</taxon>
        <taxon>Asterales</taxon>
        <taxon>Asteraceae</taxon>
        <taxon>Cichorioideae</taxon>
        <taxon>Cichorieae</taxon>
        <taxon>Lactucinae</taxon>
        <taxon>Lactuca</taxon>
    </lineage>
</organism>
<evidence type="ECO:0000313" key="6">
    <source>
        <dbReference type="EMBL" id="CAH1413106.1"/>
    </source>
</evidence>